<dbReference type="InterPro" id="IPR010985">
    <property type="entry name" value="Ribbon_hlx_hlx"/>
</dbReference>
<sequence length="106" mass="12314">MLKYKGYTGHVEFDDETDIFHGEVLDTRDVITFQGETVEELRRAFRDSIDDYLEFCVERNEKPDKPFSGKFVVRLSTGLHHRAYVKAMEQGKSLNQLVVESLEKAI</sequence>
<dbReference type="SUPFAM" id="SSF143100">
    <property type="entry name" value="TTHA1013/TTHA0281-like"/>
    <property type="match status" value="1"/>
</dbReference>
<reference evidence="1" key="1">
    <citation type="journal article" date="2015" name="Nature">
        <title>Complex archaea that bridge the gap between prokaryotes and eukaryotes.</title>
        <authorList>
            <person name="Spang A."/>
            <person name="Saw J.H."/>
            <person name="Jorgensen S.L."/>
            <person name="Zaremba-Niedzwiedzka K."/>
            <person name="Martijn J."/>
            <person name="Lind A.E."/>
            <person name="van Eijk R."/>
            <person name="Schleper C."/>
            <person name="Guy L."/>
            <person name="Ettema T.J."/>
        </authorList>
    </citation>
    <scope>NUCLEOTIDE SEQUENCE</scope>
</reference>
<accession>A0A0F8VS79</accession>
<organism evidence="1">
    <name type="scientific">marine sediment metagenome</name>
    <dbReference type="NCBI Taxonomy" id="412755"/>
    <lineage>
        <taxon>unclassified sequences</taxon>
        <taxon>metagenomes</taxon>
        <taxon>ecological metagenomes</taxon>
    </lineage>
</organism>
<dbReference type="Pfam" id="PF05534">
    <property type="entry name" value="HicB"/>
    <property type="match status" value="1"/>
</dbReference>
<evidence type="ECO:0000313" key="1">
    <source>
        <dbReference type="EMBL" id="KKK47208.1"/>
    </source>
</evidence>
<proteinExistence type="predicted"/>
<dbReference type="SUPFAM" id="SSF47598">
    <property type="entry name" value="Ribbon-helix-helix"/>
    <property type="match status" value="1"/>
</dbReference>
<dbReference type="GO" id="GO:0006355">
    <property type="term" value="P:regulation of DNA-templated transcription"/>
    <property type="evidence" value="ECO:0007669"/>
    <property type="project" value="InterPro"/>
</dbReference>
<gene>
    <name evidence="1" type="ORF">LCGC14_3157530</name>
</gene>
<protein>
    <recommendedName>
        <fullName evidence="2">HicB family protein</fullName>
    </recommendedName>
</protein>
<dbReference type="InterPro" id="IPR035069">
    <property type="entry name" value="TTHA1013/TTHA0281-like"/>
</dbReference>
<comment type="caution">
    <text evidence="1">The sequence shown here is derived from an EMBL/GenBank/DDBJ whole genome shotgun (WGS) entry which is preliminary data.</text>
</comment>
<dbReference type="InterPro" id="IPR008651">
    <property type="entry name" value="Uncharacterised_HicB"/>
</dbReference>
<dbReference type="EMBL" id="LAZR01069694">
    <property type="protein sequence ID" value="KKK47208.1"/>
    <property type="molecule type" value="Genomic_DNA"/>
</dbReference>
<dbReference type="AlphaFoldDB" id="A0A0F8VS79"/>
<evidence type="ECO:0008006" key="2">
    <source>
        <dbReference type="Google" id="ProtNLM"/>
    </source>
</evidence>
<name>A0A0F8VS79_9ZZZZ</name>
<dbReference type="Gene3D" id="3.30.160.250">
    <property type="match status" value="1"/>
</dbReference>